<protein>
    <recommendedName>
        <fullName evidence="3">Ribosomal protein S10 domain-containing protein</fullName>
    </recommendedName>
</protein>
<dbReference type="PANTHER" id="PTHR11700">
    <property type="entry name" value="30S RIBOSOMAL PROTEIN S10 FAMILY MEMBER"/>
    <property type="match status" value="1"/>
</dbReference>
<dbReference type="InterPro" id="IPR036838">
    <property type="entry name" value="Ribosomal_uS10_dom_sf"/>
</dbReference>
<dbReference type="InterPro" id="IPR001848">
    <property type="entry name" value="Ribosomal_uS10"/>
</dbReference>
<name>A0ABR2PIE8_9ROSI</name>
<organism evidence="1 2">
    <name type="scientific">Hibiscus sabdariffa</name>
    <name type="common">roselle</name>
    <dbReference type="NCBI Taxonomy" id="183260"/>
    <lineage>
        <taxon>Eukaryota</taxon>
        <taxon>Viridiplantae</taxon>
        <taxon>Streptophyta</taxon>
        <taxon>Embryophyta</taxon>
        <taxon>Tracheophyta</taxon>
        <taxon>Spermatophyta</taxon>
        <taxon>Magnoliopsida</taxon>
        <taxon>eudicotyledons</taxon>
        <taxon>Gunneridae</taxon>
        <taxon>Pentapetalae</taxon>
        <taxon>rosids</taxon>
        <taxon>malvids</taxon>
        <taxon>Malvales</taxon>
        <taxon>Malvaceae</taxon>
        <taxon>Malvoideae</taxon>
        <taxon>Hibiscus</taxon>
    </lineage>
</organism>
<accession>A0ABR2PIE8</accession>
<dbReference type="Gene3D" id="3.30.70.600">
    <property type="entry name" value="Ribosomal protein S10 domain"/>
    <property type="match status" value="1"/>
</dbReference>
<evidence type="ECO:0000313" key="2">
    <source>
        <dbReference type="Proteomes" id="UP001396334"/>
    </source>
</evidence>
<evidence type="ECO:0000313" key="1">
    <source>
        <dbReference type="EMBL" id="KAK8988214.1"/>
    </source>
</evidence>
<dbReference type="SUPFAM" id="SSF54999">
    <property type="entry name" value="Ribosomal protein S10"/>
    <property type="match status" value="1"/>
</dbReference>
<proteinExistence type="predicted"/>
<reference evidence="1 2" key="1">
    <citation type="journal article" date="2024" name="G3 (Bethesda)">
        <title>Genome assembly of Hibiscus sabdariffa L. provides insights into metabolisms of medicinal natural products.</title>
        <authorList>
            <person name="Kim T."/>
        </authorList>
    </citation>
    <scope>NUCLEOTIDE SEQUENCE [LARGE SCALE GENOMIC DNA]</scope>
    <source>
        <strain evidence="1">TK-2024</strain>
        <tissue evidence="1">Old leaves</tissue>
    </source>
</reference>
<keyword evidence="2" id="KW-1185">Reference proteome</keyword>
<dbReference type="EMBL" id="JBBPBN010000059">
    <property type="protein sequence ID" value="KAK8988214.1"/>
    <property type="molecule type" value="Genomic_DNA"/>
</dbReference>
<dbReference type="Proteomes" id="UP001396334">
    <property type="component" value="Unassembled WGS sequence"/>
</dbReference>
<evidence type="ECO:0008006" key="3">
    <source>
        <dbReference type="Google" id="ProtNLM"/>
    </source>
</evidence>
<gene>
    <name evidence="1" type="ORF">V6N11_065810</name>
</gene>
<comment type="caution">
    <text evidence="1">The sequence shown here is derived from an EMBL/GenBank/DDBJ whole genome shotgun (WGS) entry which is preliminary data.</text>
</comment>
<sequence>MVCAAMKPTKPGLKEPHEQIHNIRITLSSKNVKNLEKVCADLVRGAKDKRLRVKNAHQGSSLPHGNLYVVKEQINGIDLSFVFTSKLLTFSVPHMW</sequence>